<dbReference type="RefSeq" id="XP_044561440.1">
    <property type="nucleotide sequence ID" value="XM_044707392.1"/>
</dbReference>
<feature type="compositionally biased region" description="Low complexity" evidence="1">
    <location>
        <begin position="7"/>
        <end position="36"/>
    </location>
</feature>
<dbReference type="EMBL" id="VFQX01000036">
    <property type="protein sequence ID" value="KAF0976727.1"/>
    <property type="molecule type" value="Genomic_DNA"/>
</dbReference>
<reference evidence="2 3" key="1">
    <citation type="journal article" date="2019" name="Sci. Rep.">
        <title>Nanopore sequencing improves the draft genome of the human pathogenic amoeba Naegleria fowleri.</title>
        <authorList>
            <person name="Liechti N."/>
            <person name="Schurch N."/>
            <person name="Bruggmann R."/>
            <person name="Wittwer M."/>
        </authorList>
    </citation>
    <scope>NUCLEOTIDE SEQUENCE [LARGE SCALE GENOMIC DNA]</scope>
    <source>
        <strain evidence="2 3">ATCC 30894</strain>
    </source>
</reference>
<evidence type="ECO:0000256" key="1">
    <source>
        <dbReference type="SAM" id="MobiDB-lite"/>
    </source>
</evidence>
<protein>
    <submittedName>
        <fullName evidence="2">Uncharacterized protein</fullName>
    </submittedName>
</protein>
<dbReference type="VEuPathDB" id="AmoebaDB:FDP41_004022"/>
<gene>
    <name evidence="2" type="ORF">FDP41_004022</name>
</gene>
<comment type="caution">
    <text evidence="2">The sequence shown here is derived from an EMBL/GenBank/DDBJ whole genome shotgun (WGS) entry which is preliminary data.</text>
</comment>
<name>A0A6A5BIC7_NAEFO</name>
<feature type="compositionally biased region" description="Basic and acidic residues" evidence="1">
    <location>
        <begin position="178"/>
        <end position="187"/>
    </location>
</feature>
<dbReference type="GeneID" id="68111240"/>
<feature type="region of interest" description="Disordered" evidence="1">
    <location>
        <begin position="163"/>
        <end position="229"/>
    </location>
</feature>
<feature type="region of interest" description="Disordered" evidence="1">
    <location>
        <begin position="71"/>
        <end position="92"/>
    </location>
</feature>
<dbReference type="VEuPathDB" id="AmoebaDB:NfTy_069610"/>
<dbReference type="Proteomes" id="UP000444721">
    <property type="component" value="Unassembled WGS sequence"/>
</dbReference>
<keyword evidence="3" id="KW-1185">Reference proteome</keyword>
<accession>A0A6A5BIC7</accession>
<organism evidence="2 3">
    <name type="scientific">Naegleria fowleri</name>
    <name type="common">Brain eating amoeba</name>
    <dbReference type="NCBI Taxonomy" id="5763"/>
    <lineage>
        <taxon>Eukaryota</taxon>
        <taxon>Discoba</taxon>
        <taxon>Heterolobosea</taxon>
        <taxon>Tetramitia</taxon>
        <taxon>Eutetramitia</taxon>
        <taxon>Vahlkampfiidae</taxon>
        <taxon>Naegleria</taxon>
    </lineage>
</organism>
<dbReference type="AlphaFoldDB" id="A0A6A5BIC7"/>
<evidence type="ECO:0000313" key="2">
    <source>
        <dbReference type="EMBL" id="KAF0976727.1"/>
    </source>
</evidence>
<feature type="region of interest" description="Disordered" evidence="1">
    <location>
        <begin position="1"/>
        <end position="58"/>
    </location>
</feature>
<feature type="region of interest" description="Disordered" evidence="1">
    <location>
        <begin position="257"/>
        <end position="279"/>
    </location>
</feature>
<feature type="compositionally biased region" description="Low complexity" evidence="1">
    <location>
        <begin position="267"/>
        <end position="276"/>
    </location>
</feature>
<evidence type="ECO:0000313" key="3">
    <source>
        <dbReference type="Proteomes" id="UP000444721"/>
    </source>
</evidence>
<dbReference type="VEuPathDB" id="AmoebaDB:NF0116500"/>
<proteinExistence type="predicted"/>
<sequence length="368" mass="41798">MGNLQFSSSSSSLRKDVSNSSRRSSESAISYSSSIIQTRPKVQYSEKPSVQEEDDDESMVFKHISLLKEPRNKNFLKRSSPPPQHHQSHDLESSLPILRSKACMNNNNNSDHGSFDGNWRSSLHSTITRFGSLPSKFKTNNKTYPFMDEDEEKVIQKITLNHSHPRRKKNNTTIFLGSKEEKKKNETQIKISSSIVVPSLLRKEESSSSESSSDSEDEKEGIEKTNIERGILPHSREAFQWLFKNSEQLFDELDLGNSSRSRRKSDSGVGSNSSNDRCLNLSESSIHKHQSVPNFKPSLYHSPPRKRPFCPFRTPQSSMESAPLFNLGNDEIAIIVTSHPNNVILSNTEMDSTTLFKRKHVQRTSVKR</sequence>